<evidence type="ECO:0000313" key="2">
    <source>
        <dbReference type="EMBL" id="GAG88975.1"/>
    </source>
</evidence>
<dbReference type="InterPro" id="IPR002711">
    <property type="entry name" value="HNH"/>
</dbReference>
<dbReference type="Pfam" id="PF01844">
    <property type="entry name" value="HNH"/>
    <property type="match status" value="1"/>
</dbReference>
<proteinExistence type="predicted"/>
<gene>
    <name evidence="2" type="ORF">S01H4_22734</name>
</gene>
<protein>
    <recommendedName>
        <fullName evidence="1">HNH domain-containing protein</fullName>
    </recommendedName>
</protein>
<name>X1B226_9ZZZZ</name>
<sequence length="190" mass="22239">ARDVREKGIPLETFRVKNKEGRTIAAYRFGDPSLVERGKLGGRRVFSKEFKQELVELTNSKCSICLEKFEERYLQIDHRVPYEVSGDPHESEWDNEEYMLLCGSCNRAKSWSCEHCDNWQNTKIKDQCNACYWAHPDSYDHIALRPFRRLDIVWADEEVKDYDYLKGKASEYDEPNPGLVNIVIIGKILK</sequence>
<comment type="caution">
    <text evidence="2">The sequence shown here is derived from an EMBL/GenBank/DDBJ whole genome shotgun (WGS) entry which is preliminary data.</text>
</comment>
<organism evidence="2">
    <name type="scientific">marine sediment metagenome</name>
    <dbReference type="NCBI Taxonomy" id="412755"/>
    <lineage>
        <taxon>unclassified sequences</taxon>
        <taxon>metagenomes</taxon>
        <taxon>ecological metagenomes</taxon>
    </lineage>
</organism>
<dbReference type="InterPro" id="IPR003615">
    <property type="entry name" value="HNH_nuc"/>
</dbReference>
<evidence type="ECO:0000259" key="1">
    <source>
        <dbReference type="Pfam" id="PF01844"/>
    </source>
</evidence>
<feature type="domain" description="HNH" evidence="1">
    <location>
        <begin position="62"/>
        <end position="110"/>
    </location>
</feature>
<reference evidence="2" key="1">
    <citation type="journal article" date="2014" name="Front. Microbiol.">
        <title>High frequency of phylogenetically diverse reductive dehalogenase-homologous genes in deep subseafloor sedimentary metagenomes.</title>
        <authorList>
            <person name="Kawai M."/>
            <person name="Futagami T."/>
            <person name="Toyoda A."/>
            <person name="Takaki Y."/>
            <person name="Nishi S."/>
            <person name="Hori S."/>
            <person name="Arai W."/>
            <person name="Tsubouchi T."/>
            <person name="Morono Y."/>
            <person name="Uchiyama I."/>
            <person name="Ito T."/>
            <person name="Fujiyama A."/>
            <person name="Inagaki F."/>
            <person name="Takami H."/>
        </authorList>
    </citation>
    <scope>NUCLEOTIDE SEQUENCE</scope>
    <source>
        <strain evidence="2">Expedition CK06-06</strain>
    </source>
</reference>
<dbReference type="CDD" id="cd00085">
    <property type="entry name" value="HNHc"/>
    <property type="match status" value="1"/>
</dbReference>
<dbReference type="AlphaFoldDB" id="X1B226"/>
<dbReference type="GO" id="GO:0003676">
    <property type="term" value="F:nucleic acid binding"/>
    <property type="evidence" value="ECO:0007669"/>
    <property type="project" value="InterPro"/>
</dbReference>
<accession>X1B226</accession>
<dbReference type="Gene3D" id="1.10.30.50">
    <property type="match status" value="1"/>
</dbReference>
<feature type="non-terminal residue" evidence="2">
    <location>
        <position position="1"/>
    </location>
</feature>
<dbReference type="EMBL" id="BART01010461">
    <property type="protein sequence ID" value="GAG88975.1"/>
    <property type="molecule type" value="Genomic_DNA"/>
</dbReference>
<dbReference type="GO" id="GO:0008270">
    <property type="term" value="F:zinc ion binding"/>
    <property type="evidence" value="ECO:0007669"/>
    <property type="project" value="InterPro"/>
</dbReference>
<dbReference type="GO" id="GO:0004519">
    <property type="term" value="F:endonuclease activity"/>
    <property type="evidence" value="ECO:0007669"/>
    <property type="project" value="InterPro"/>
</dbReference>